<evidence type="ECO:0000313" key="1">
    <source>
        <dbReference type="EMBL" id="KAJ3530844.1"/>
    </source>
</evidence>
<accession>A0ACC1S2P3</accession>
<evidence type="ECO:0000313" key="2">
    <source>
        <dbReference type="Proteomes" id="UP001148629"/>
    </source>
</evidence>
<sequence length="344" mass="36699">MSSEKSPWPERMAAVVANAIGDLVVSQHVQPPELGPDMLLIKTVAVAVNPCDMKMTGPMASEGAISGGDCAGIVVAIGSGVPEGKFAIGDRVCAAVQSMNPLLPRVGAFADYVGATADFTLKIPHGMSFEEASTLGISTATVGYALFKSLSIPGHPDKPAAKPGYVLVYGGSTATGTIAIQLIRRSGLTPITTCSPKNFNLVEGIRAYTKNSLYYALDCYCDAVSMSFCYGALGRAGGRYTTLEHYNPALHTRKTVKPDWILGPALFGKKIGWKAPYNLEGDPDLRTFGRDWFRCVQRMLDAGDIKPHPVKLAGTSLEHVIEGLELLRRKAVSGEKLVYHIADP</sequence>
<dbReference type="Proteomes" id="UP001148629">
    <property type="component" value="Unassembled WGS sequence"/>
</dbReference>
<reference evidence="1" key="1">
    <citation type="submission" date="2022-08" db="EMBL/GenBank/DDBJ databases">
        <title>Genome Sequence of Fusarium decemcellulare.</title>
        <authorList>
            <person name="Buettner E."/>
        </authorList>
    </citation>
    <scope>NUCLEOTIDE SEQUENCE</scope>
    <source>
        <strain evidence="1">Babe19</strain>
    </source>
</reference>
<organism evidence="1 2">
    <name type="scientific">Fusarium decemcellulare</name>
    <dbReference type="NCBI Taxonomy" id="57161"/>
    <lineage>
        <taxon>Eukaryota</taxon>
        <taxon>Fungi</taxon>
        <taxon>Dikarya</taxon>
        <taxon>Ascomycota</taxon>
        <taxon>Pezizomycotina</taxon>
        <taxon>Sordariomycetes</taxon>
        <taxon>Hypocreomycetidae</taxon>
        <taxon>Hypocreales</taxon>
        <taxon>Nectriaceae</taxon>
        <taxon>Fusarium</taxon>
        <taxon>Fusarium decemcellulare species complex</taxon>
    </lineage>
</organism>
<comment type="caution">
    <text evidence="1">The sequence shown here is derived from an EMBL/GenBank/DDBJ whole genome shotgun (WGS) entry which is preliminary data.</text>
</comment>
<protein>
    <submittedName>
        <fullName evidence="1">Uncharacterized protein</fullName>
    </submittedName>
</protein>
<keyword evidence="2" id="KW-1185">Reference proteome</keyword>
<name>A0ACC1S2P3_9HYPO</name>
<gene>
    <name evidence="1" type="ORF">NM208_g9139</name>
</gene>
<dbReference type="EMBL" id="JANRMS010001125">
    <property type="protein sequence ID" value="KAJ3530844.1"/>
    <property type="molecule type" value="Genomic_DNA"/>
</dbReference>
<proteinExistence type="predicted"/>